<accession>A0A1H1FZY5</accession>
<dbReference type="Proteomes" id="UP000199301">
    <property type="component" value="Unassembled WGS sequence"/>
</dbReference>
<feature type="compositionally biased region" description="Polar residues" evidence="1">
    <location>
        <begin position="188"/>
        <end position="213"/>
    </location>
</feature>
<reference evidence="4" key="1">
    <citation type="submission" date="2016-10" db="EMBL/GenBank/DDBJ databases">
        <authorList>
            <person name="Varghese N."/>
            <person name="Submissions S."/>
        </authorList>
    </citation>
    <scope>NUCLEOTIDE SEQUENCE [LARGE SCALE GENOMIC DNA]</scope>
    <source>
        <strain evidence="4">DSM 45459</strain>
    </source>
</reference>
<feature type="transmembrane region" description="Helical" evidence="2">
    <location>
        <begin position="42"/>
        <end position="62"/>
    </location>
</feature>
<evidence type="ECO:0000256" key="2">
    <source>
        <dbReference type="SAM" id="Phobius"/>
    </source>
</evidence>
<dbReference type="EMBL" id="FNKO01000002">
    <property type="protein sequence ID" value="SDR06490.1"/>
    <property type="molecule type" value="Genomic_DNA"/>
</dbReference>
<keyword evidence="2" id="KW-0812">Transmembrane</keyword>
<feature type="compositionally biased region" description="Basic and acidic residues" evidence="1">
    <location>
        <begin position="1"/>
        <end position="10"/>
    </location>
</feature>
<organism evidence="3 4">
    <name type="scientific">Actinopolyspora saharensis</name>
    <dbReference type="NCBI Taxonomy" id="995062"/>
    <lineage>
        <taxon>Bacteria</taxon>
        <taxon>Bacillati</taxon>
        <taxon>Actinomycetota</taxon>
        <taxon>Actinomycetes</taxon>
        <taxon>Actinopolysporales</taxon>
        <taxon>Actinopolysporaceae</taxon>
        <taxon>Actinopolyspora</taxon>
    </lineage>
</organism>
<name>A0A1H1FZY5_9ACTN</name>
<proteinExistence type="predicted"/>
<keyword evidence="2" id="KW-1133">Transmembrane helix</keyword>
<evidence type="ECO:0000313" key="3">
    <source>
        <dbReference type="EMBL" id="SDR06490.1"/>
    </source>
</evidence>
<feature type="region of interest" description="Disordered" evidence="1">
    <location>
        <begin position="64"/>
        <end position="91"/>
    </location>
</feature>
<evidence type="ECO:0000256" key="1">
    <source>
        <dbReference type="SAM" id="MobiDB-lite"/>
    </source>
</evidence>
<sequence length="264" mass="27368">MDEQLLRERMTAAVDGEPPLGLDPERAADEAIRRSKRRRATIGSGVATVAVVGAVAVLPGVAGSGGGQQLAPAASSSTSGGAESARPHPGQQRIDQLARHAVEKVSELRPQARDVRASEAKYVGGGEKLPAHLSITVAFVDSQGPAAIEIDVFPDGVPGGVNLGEGDSFQLRGGKRDGAGSGDGDTSKGPQGSEGDSSASKTGELSPNPSVRQLTRERADGSVVYVAAGAPADASREQRMRESPVMPRWQLARFASDSKFRLDR</sequence>
<gene>
    <name evidence="3" type="ORF">SAMN04489718_3339</name>
</gene>
<keyword evidence="4" id="KW-1185">Reference proteome</keyword>
<dbReference type="AlphaFoldDB" id="A0A1H1FZY5"/>
<feature type="region of interest" description="Disordered" evidence="1">
    <location>
        <begin position="161"/>
        <end position="222"/>
    </location>
</feature>
<evidence type="ECO:0000313" key="4">
    <source>
        <dbReference type="Proteomes" id="UP000199301"/>
    </source>
</evidence>
<feature type="region of interest" description="Disordered" evidence="1">
    <location>
        <begin position="1"/>
        <end position="26"/>
    </location>
</feature>
<dbReference type="RefSeq" id="WP_092525378.1">
    <property type="nucleotide sequence ID" value="NZ_FNKO01000002.1"/>
</dbReference>
<feature type="compositionally biased region" description="Low complexity" evidence="1">
    <location>
        <begin position="69"/>
        <end position="84"/>
    </location>
</feature>
<protein>
    <submittedName>
        <fullName evidence="3">Uncharacterized protein</fullName>
    </submittedName>
</protein>
<dbReference type="OrthoDB" id="3681611at2"/>
<keyword evidence="2" id="KW-0472">Membrane</keyword>